<keyword evidence="6" id="KW-0472">Membrane</keyword>
<feature type="region of interest" description="Disordered" evidence="7">
    <location>
        <begin position="1"/>
        <end position="35"/>
    </location>
</feature>
<feature type="domain" description="Ankyrin repeat" evidence="8">
    <location>
        <begin position="110"/>
        <end position="368"/>
    </location>
</feature>
<accession>A0AAV2ZVD7</accession>
<comment type="subcellular location">
    <subcellularLocation>
        <location evidence="2">Endomembrane system</location>
    </subcellularLocation>
    <subcellularLocation>
        <location evidence="1">Endoplasmic reticulum</location>
    </subcellularLocation>
</comment>
<comment type="caution">
    <text evidence="9">The sequence shown here is derived from an EMBL/GenBank/DDBJ whole genome shotgun (WGS) entry which is preliminary data.</text>
</comment>
<evidence type="ECO:0000256" key="4">
    <source>
        <dbReference type="ARBA" id="ARBA00022824"/>
    </source>
</evidence>
<evidence type="ECO:0000313" key="10">
    <source>
        <dbReference type="Proteomes" id="UP001181693"/>
    </source>
</evidence>
<dbReference type="Pfam" id="PF11904">
    <property type="entry name" value="ANKRD13_C"/>
    <property type="match status" value="1"/>
</dbReference>
<dbReference type="EMBL" id="DYDO01000009">
    <property type="protein sequence ID" value="DBA17838.1"/>
    <property type="molecule type" value="Genomic_DNA"/>
</dbReference>
<evidence type="ECO:0000256" key="6">
    <source>
        <dbReference type="ARBA" id="ARBA00023136"/>
    </source>
</evidence>
<dbReference type="InterPro" id="IPR055285">
    <property type="entry name" value="ANKRD13_C"/>
</dbReference>
<name>A0AAV2ZVD7_PYXAD</name>
<dbReference type="GO" id="GO:0006621">
    <property type="term" value="P:protein retention in ER lumen"/>
    <property type="evidence" value="ECO:0007669"/>
    <property type="project" value="TreeGrafter"/>
</dbReference>
<dbReference type="PANTHER" id="PTHR12447">
    <property type="entry name" value="ANKYRIN REPEAT DOMAIN-CONTAINING PROTEIN 13"/>
    <property type="match status" value="1"/>
</dbReference>
<evidence type="ECO:0000256" key="7">
    <source>
        <dbReference type="SAM" id="MobiDB-lite"/>
    </source>
</evidence>
<feature type="compositionally biased region" description="Acidic residues" evidence="7">
    <location>
        <begin position="20"/>
        <end position="30"/>
    </location>
</feature>
<keyword evidence="10" id="KW-1185">Reference proteome</keyword>
<keyword evidence="5" id="KW-0040">ANK repeat</keyword>
<dbReference type="PANTHER" id="PTHR12447:SF25">
    <property type="entry name" value="ANKYRIN REPEAT DOMAIN-CONTAINING PROTEIN 13C"/>
    <property type="match status" value="1"/>
</dbReference>
<proteinExistence type="predicted"/>
<sequence length="392" mass="44884">MTGEKLRPLRRDHKPCKEDELLEPEEEAGGEGERIKNAKSFSNHRLIPSNPALSSACFPVHECVFRGDIRRLSSLIRSHSIGQKDIHVPLLSRILPSDACKIYKQGINIRLDTTLIDFTDMKCQRGDLSFIFNGDAPPSESFVVLDNEQKVYQRIHHEESEMETEEEVDILMSSDIYSATLSTKSISFTRAQTGWLFREDKTERVGNFLADFYLVNGLILESRKRREHLSEEDILRNKAIMESLSKGGNLMEQNFEPVRRQSLPTPPPNTITWEEYMSAESGKAPHLGRELVCKENKKTFKATIAVSQDFPLGIESLLNVLEVIAPFKHFNKLREFVQMKLPPGFPVKLDIPVFPTITATVTFQEFRYGEFEDSIFTIPDDYKEDPSRFPDL</sequence>
<organism evidence="9 10">
    <name type="scientific">Pyxicephalus adspersus</name>
    <name type="common">African bullfrog</name>
    <dbReference type="NCBI Taxonomy" id="30357"/>
    <lineage>
        <taxon>Eukaryota</taxon>
        <taxon>Metazoa</taxon>
        <taxon>Chordata</taxon>
        <taxon>Craniata</taxon>
        <taxon>Vertebrata</taxon>
        <taxon>Euteleostomi</taxon>
        <taxon>Amphibia</taxon>
        <taxon>Batrachia</taxon>
        <taxon>Anura</taxon>
        <taxon>Neobatrachia</taxon>
        <taxon>Ranoidea</taxon>
        <taxon>Pyxicephalidae</taxon>
        <taxon>Pyxicephalinae</taxon>
        <taxon>Pyxicephalus</taxon>
    </lineage>
</organism>
<evidence type="ECO:0000259" key="8">
    <source>
        <dbReference type="Pfam" id="PF11904"/>
    </source>
</evidence>
<dbReference type="GO" id="GO:0005102">
    <property type="term" value="F:signaling receptor binding"/>
    <property type="evidence" value="ECO:0007669"/>
    <property type="project" value="TreeGrafter"/>
</dbReference>
<keyword evidence="3" id="KW-0677">Repeat</keyword>
<feature type="compositionally biased region" description="Basic and acidic residues" evidence="7">
    <location>
        <begin position="1"/>
        <end position="19"/>
    </location>
</feature>
<protein>
    <recommendedName>
        <fullName evidence="8">Ankyrin repeat domain-containing protein</fullName>
    </recommendedName>
</protein>
<reference evidence="9" key="1">
    <citation type="thesis" date="2020" institute="ProQuest LLC" country="789 East Eisenhower Parkway, Ann Arbor, MI, USA">
        <title>Comparative Genomics and Chromosome Evolution.</title>
        <authorList>
            <person name="Mudd A.B."/>
        </authorList>
    </citation>
    <scope>NUCLEOTIDE SEQUENCE</scope>
    <source>
        <strain evidence="9">1538</strain>
        <tissue evidence="9">Blood</tissue>
    </source>
</reference>
<keyword evidence="4" id="KW-0256">Endoplasmic reticulum</keyword>
<gene>
    <name evidence="9" type="ORF">GDO54_016153</name>
</gene>
<evidence type="ECO:0000256" key="2">
    <source>
        <dbReference type="ARBA" id="ARBA00004308"/>
    </source>
</evidence>
<dbReference type="GO" id="GO:0005783">
    <property type="term" value="C:endoplasmic reticulum"/>
    <property type="evidence" value="ECO:0007669"/>
    <property type="project" value="UniProtKB-SubCell"/>
</dbReference>
<evidence type="ECO:0000256" key="3">
    <source>
        <dbReference type="ARBA" id="ARBA00022737"/>
    </source>
</evidence>
<evidence type="ECO:0000256" key="1">
    <source>
        <dbReference type="ARBA" id="ARBA00004240"/>
    </source>
</evidence>
<evidence type="ECO:0000256" key="5">
    <source>
        <dbReference type="ARBA" id="ARBA00023043"/>
    </source>
</evidence>
<dbReference type="Proteomes" id="UP001181693">
    <property type="component" value="Unassembled WGS sequence"/>
</dbReference>
<dbReference type="InterPro" id="IPR021832">
    <property type="entry name" value="ANKRD13"/>
</dbReference>
<dbReference type="AlphaFoldDB" id="A0AAV2ZVD7"/>
<evidence type="ECO:0000313" key="9">
    <source>
        <dbReference type="EMBL" id="DBA17838.1"/>
    </source>
</evidence>